<evidence type="ECO:0000256" key="1">
    <source>
        <dbReference type="ARBA" id="ARBA00023239"/>
    </source>
</evidence>
<dbReference type="InterPro" id="IPR013785">
    <property type="entry name" value="Aldolase_TIM"/>
</dbReference>
<dbReference type="InterPro" id="IPR002220">
    <property type="entry name" value="DapA-like"/>
</dbReference>
<dbReference type="PRINTS" id="PR00146">
    <property type="entry name" value="DHPICSNTHASE"/>
</dbReference>
<name>A0ABS8N3R4_9CLOT</name>
<dbReference type="SUPFAM" id="SSF51569">
    <property type="entry name" value="Aldolase"/>
    <property type="match status" value="1"/>
</dbReference>
<keyword evidence="1 3" id="KW-0456">Lyase</keyword>
<dbReference type="Pfam" id="PF00701">
    <property type="entry name" value="DHDPS"/>
    <property type="match status" value="1"/>
</dbReference>
<dbReference type="SMART" id="SM01130">
    <property type="entry name" value="DHDPS"/>
    <property type="match status" value="1"/>
</dbReference>
<comment type="similarity">
    <text evidence="3">Belongs to the DapA family.</text>
</comment>
<protein>
    <submittedName>
        <fullName evidence="4">Dihydrodipicolinate synthase family protein</fullName>
    </submittedName>
</protein>
<accession>A0ABS8N3R4</accession>
<dbReference type="PIRSF" id="PIRSF001365">
    <property type="entry name" value="DHDPS"/>
    <property type="match status" value="1"/>
</dbReference>
<dbReference type="InterPro" id="IPR020624">
    <property type="entry name" value="Schiff_base-form_aldolases_CS"/>
</dbReference>
<dbReference type="Gene3D" id="3.20.20.70">
    <property type="entry name" value="Aldolase class I"/>
    <property type="match status" value="1"/>
</dbReference>
<evidence type="ECO:0000313" key="4">
    <source>
        <dbReference type="EMBL" id="MCC9294439.1"/>
    </source>
</evidence>
<keyword evidence="5" id="KW-1185">Reference proteome</keyword>
<evidence type="ECO:0000256" key="2">
    <source>
        <dbReference type="ARBA" id="ARBA00023270"/>
    </source>
</evidence>
<gene>
    <name evidence="4" type="ORF">LN736_06130</name>
</gene>
<proteinExistence type="inferred from homology"/>
<dbReference type="PROSITE" id="PS00665">
    <property type="entry name" value="DHDPS_1"/>
    <property type="match status" value="1"/>
</dbReference>
<reference evidence="4" key="1">
    <citation type="submission" date="2021-11" db="EMBL/GenBank/DDBJ databases">
        <authorList>
            <person name="Qingchun L."/>
            <person name="Dong Z."/>
            <person name="Zongwei Q."/>
            <person name="Jia Z."/>
            <person name="Duotao L."/>
        </authorList>
    </citation>
    <scope>NUCLEOTIDE SEQUENCE</scope>
    <source>
        <strain evidence="4">WLY-B-L2</strain>
    </source>
</reference>
<dbReference type="EMBL" id="JAJJPB010000005">
    <property type="protein sequence ID" value="MCC9294439.1"/>
    <property type="molecule type" value="Genomic_DNA"/>
</dbReference>
<evidence type="ECO:0000313" key="5">
    <source>
        <dbReference type="Proteomes" id="UP001165422"/>
    </source>
</evidence>
<dbReference type="RefSeq" id="WP_179978197.1">
    <property type="nucleotide sequence ID" value="NZ_JAJJPB010000005.1"/>
</dbReference>
<dbReference type="InterPro" id="IPR020625">
    <property type="entry name" value="Schiff_base-form_aldolases_AS"/>
</dbReference>
<dbReference type="PANTHER" id="PTHR42849:SF1">
    <property type="entry name" value="N-ACETYLNEURAMINATE LYASE"/>
    <property type="match status" value="1"/>
</dbReference>
<dbReference type="Proteomes" id="UP001165422">
    <property type="component" value="Unassembled WGS sequence"/>
</dbReference>
<dbReference type="PANTHER" id="PTHR42849">
    <property type="entry name" value="N-ACETYLNEURAMINATE LYASE"/>
    <property type="match status" value="1"/>
</dbReference>
<organism evidence="4 5">
    <name type="scientific">Clostridium aromativorans</name>
    <dbReference type="NCBI Taxonomy" id="2836848"/>
    <lineage>
        <taxon>Bacteria</taxon>
        <taxon>Bacillati</taxon>
        <taxon>Bacillota</taxon>
        <taxon>Clostridia</taxon>
        <taxon>Eubacteriales</taxon>
        <taxon>Clostridiaceae</taxon>
        <taxon>Clostridium</taxon>
    </lineage>
</organism>
<evidence type="ECO:0000256" key="3">
    <source>
        <dbReference type="PIRNR" id="PIRNR001365"/>
    </source>
</evidence>
<sequence>MFKGIYTPMVTIFDDKGSVNKEATRILIEKLISNGIDGIVALGSTGEFFSMSLEQRKDYVKFVCEVIAGRVKFIVGTGSNNIEEVLELNKFAESIGADAVLIVTPYYFSLNDQHLYEYYSITARNTKLPILLYNFPDRTGTNLSPDLVFKLAVDFDNIVGIKDTIDSISNVRKYSEKFKNSQSGFSIFSGFEEYLIPNLLSQGSGIIGGLTNINAKIFIDAYKAFQKKDVDKLMICQGKINKLMGIYNLMDPFMITLKEAVGMRLNININTSLKNYSIEADENIKNKIREFINIK</sequence>
<dbReference type="CDD" id="cd00408">
    <property type="entry name" value="DHDPS-like"/>
    <property type="match status" value="1"/>
</dbReference>
<dbReference type="PROSITE" id="PS00666">
    <property type="entry name" value="DHDPS_2"/>
    <property type="match status" value="1"/>
</dbReference>
<comment type="caution">
    <text evidence="4">The sequence shown here is derived from an EMBL/GenBank/DDBJ whole genome shotgun (WGS) entry which is preliminary data.</text>
</comment>
<keyword evidence="2" id="KW-0704">Schiff base</keyword>